<keyword evidence="2" id="KW-0812">Transmembrane</keyword>
<evidence type="ECO:0000256" key="2">
    <source>
        <dbReference type="SAM" id="Phobius"/>
    </source>
</evidence>
<evidence type="ECO:0000259" key="3">
    <source>
        <dbReference type="Pfam" id="PF25302"/>
    </source>
</evidence>
<proteinExistence type="predicted"/>
<gene>
    <name evidence="4" type="ORF">ACIB24_21145</name>
</gene>
<feature type="region of interest" description="Disordered" evidence="1">
    <location>
        <begin position="1"/>
        <end position="84"/>
    </location>
</feature>
<keyword evidence="2" id="KW-0472">Membrane</keyword>
<dbReference type="Pfam" id="PF25302">
    <property type="entry name" value="NADase_transloc"/>
    <property type="match status" value="1"/>
</dbReference>
<organism evidence="4 5">
    <name type="scientific">Spongisporangium articulatum</name>
    <dbReference type="NCBI Taxonomy" id="3362603"/>
    <lineage>
        <taxon>Bacteria</taxon>
        <taxon>Bacillati</taxon>
        <taxon>Actinomycetota</taxon>
        <taxon>Actinomycetes</taxon>
        <taxon>Kineosporiales</taxon>
        <taxon>Kineosporiaceae</taxon>
        <taxon>Spongisporangium</taxon>
    </lineage>
</organism>
<dbReference type="SUPFAM" id="SSF81995">
    <property type="entry name" value="beta-sandwich domain of Sec23/24"/>
    <property type="match status" value="1"/>
</dbReference>
<protein>
    <submittedName>
        <fullName evidence="4">NADase-type glycan-binding domain-containing protein</fullName>
    </submittedName>
</protein>
<dbReference type="Proteomes" id="UP001612915">
    <property type="component" value="Unassembled WGS sequence"/>
</dbReference>
<accession>A0ABW8AVD8</accession>
<keyword evidence="5" id="KW-1185">Reference proteome</keyword>
<dbReference type="SUPFAM" id="SSF49785">
    <property type="entry name" value="Galactose-binding domain-like"/>
    <property type="match status" value="1"/>
</dbReference>
<dbReference type="EMBL" id="JBITLV010000008">
    <property type="protein sequence ID" value="MFI7589581.1"/>
    <property type="molecule type" value="Genomic_DNA"/>
</dbReference>
<evidence type="ECO:0000313" key="5">
    <source>
        <dbReference type="Proteomes" id="UP001612915"/>
    </source>
</evidence>
<feature type="region of interest" description="Disordered" evidence="1">
    <location>
        <begin position="113"/>
        <end position="163"/>
    </location>
</feature>
<keyword evidence="2" id="KW-1133">Transmembrane helix</keyword>
<comment type="caution">
    <text evidence="4">The sequence shown here is derived from an EMBL/GenBank/DDBJ whole genome shotgun (WGS) entry which is preliminary data.</text>
</comment>
<feature type="transmembrane region" description="Helical" evidence="2">
    <location>
        <begin position="88"/>
        <end position="107"/>
    </location>
</feature>
<feature type="compositionally biased region" description="Low complexity" evidence="1">
    <location>
        <begin position="114"/>
        <end position="141"/>
    </location>
</feature>
<dbReference type="Gene3D" id="2.60.120.260">
    <property type="entry name" value="Galactose-binding domain-like"/>
    <property type="match status" value="1"/>
</dbReference>
<evidence type="ECO:0000313" key="4">
    <source>
        <dbReference type="EMBL" id="MFI7589581.1"/>
    </source>
</evidence>
<feature type="domain" description="NAD glycohydrolase translocation F5/8 type C" evidence="3">
    <location>
        <begin position="174"/>
        <end position="297"/>
    </location>
</feature>
<dbReference type="RefSeq" id="WP_398284185.1">
    <property type="nucleotide sequence ID" value="NZ_JBITLV010000008.1"/>
</dbReference>
<evidence type="ECO:0000256" key="1">
    <source>
        <dbReference type="SAM" id="MobiDB-lite"/>
    </source>
</evidence>
<dbReference type="NCBIfam" id="NF047619">
    <property type="entry name" value="NADase_discoid"/>
    <property type="match status" value="1"/>
</dbReference>
<name>A0ABW8AVD8_9ACTN</name>
<sequence length="299" mass="32422">MEGSVGNDEPTVVLPEGAGQQQPTMRMPAATYQPTQALPPTAYPPQDTYGQYPPQGQYPPHGQYPPQGQYPPPGGRPPGNNRNNQTPLYIAAAVLAVVLAVLLTYLLTRPDGNTAAPTPSSSASATPSATPSETPKATTEPDPGTSGTNLLNTARRFDGPPGSGFEVLPGKIVRYDIDKLRDGDWNSVWRTPGDASGEDIEARWSKPVWIHELQLTNGYAVEDEALQDRYQAERRITRISVEVDGEQVGTYTLNEDPDVQTITLDQPVQGKRFELNIEATTDPGDPNQDFTAMTELVVR</sequence>
<dbReference type="InterPro" id="IPR057561">
    <property type="entry name" value="NADase_transloc"/>
</dbReference>
<dbReference type="InterPro" id="IPR008979">
    <property type="entry name" value="Galactose-bd-like_sf"/>
</dbReference>
<reference evidence="4 5" key="1">
    <citation type="submission" date="2024-10" db="EMBL/GenBank/DDBJ databases">
        <title>The Natural Products Discovery Center: Release of the First 8490 Sequenced Strains for Exploring Actinobacteria Biosynthetic Diversity.</title>
        <authorList>
            <person name="Kalkreuter E."/>
            <person name="Kautsar S.A."/>
            <person name="Yang D."/>
            <person name="Bader C.D."/>
            <person name="Teijaro C.N."/>
            <person name="Fluegel L."/>
            <person name="Davis C.M."/>
            <person name="Simpson J.R."/>
            <person name="Lauterbach L."/>
            <person name="Steele A.D."/>
            <person name="Gui C."/>
            <person name="Meng S."/>
            <person name="Li G."/>
            <person name="Viehrig K."/>
            <person name="Ye F."/>
            <person name="Su P."/>
            <person name="Kiefer A.F."/>
            <person name="Nichols A."/>
            <person name="Cepeda A.J."/>
            <person name="Yan W."/>
            <person name="Fan B."/>
            <person name="Jiang Y."/>
            <person name="Adhikari A."/>
            <person name="Zheng C.-J."/>
            <person name="Schuster L."/>
            <person name="Cowan T.M."/>
            <person name="Smanski M.J."/>
            <person name="Chevrette M.G."/>
            <person name="De Carvalho L.P.S."/>
            <person name="Shen B."/>
        </authorList>
    </citation>
    <scope>NUCLEOTIDE SEQUENCE [LARGE SCALE GENOMIC DNA]</scope>
    <source>
        <strain evidence="4 5">NPDC049639</strain>
    </source>
</reference>
<feature type="compositionally biased region" description="Low complexity" evidence="1">
    <location>
        <begin position="44"/>
        <end position="67"/>
    </location>
</feature>